<keyword evidence="2" id="KW-1185">Reference proteome</keyword>
<reference evidence="1" key="1">
    <citation type="journal article" date="2014" name="Int. J. Syst. Evol. Microbiol.">
        <title>Complete genome sequence of Corynebacterium casei LMG S-19264T (=DSM 44701T), isolated from a smear-ripened cheese.</title>
        <authorList>
            <consortium name="US DOE Joint Genome Institute (JGI-PGF)"/>
            <person name="Walter F."/>
            <person name="Albersmeier A."/>
            <person name="Kalinowski J."/>
            <person name="Ruckert C."/>
        </authorList>
    </citation>
    <scope>NUCLEOTIDE SEQUENCE</scope>
    <source>
        <strain evidence="1">JCM 13064</strain>
    </source>
</reference>
<reference evidence="1" key="2">
    <citation type="submission" date="2020-09" db="EMBL/GenBank/DDBJ databases">
        <authorList>
            <person name="Sun Q."/>
            <person name="Ohkuma M."/>
        </authorList>
    </citation>
    <scope>NUCLEOTIDE SEQUENCE</scope>
    <source>
        <strain evidence="1">JCM 13064</strain>
    </source>
</reference>
<sequence length="100" mass="10832">MLEQVKAALRRTRRTENASAAQRIAAMERQADADRLGDDERLARAIAAAECAAHGHVGPIPVEPEVDAANDYAPWGLVSPFRRTPSCQRCGVELPEAPDV</sequence>
<dbReference type="Proteomes" id="UP000645217">
    <property type="component" value="Unassembled WGS sequence"/>
</dbReference>
<dbReference type="RefSeq" id="WP_189160868.1">
    <property type="nucleotide sequence ID" value="NZ_BMNT01000001.1"/>
</dbReference>
<dbReference type="EMBL" id="BMNT01000001">
    <property type="protein sequence ID" value="GGK61346.1"/>
    <property type="molecule type" value="Genomic_DNA"/>
</dbReference>
<comment type="caution">
    <text evidence="1">The sequence shown here is derived from an EMBL/GenBank/DDBJ whole genome shotgun (WGS) entry which is preliminary data.</text>
</comment>
<proteinExistence type="predicted"/>
<name>A0A917QP47_9ACTN</name>
<accession>A0A917QP47</accession>
<protein>
    <submittedName>
        <fullName evidence="1">Uncharacterized protein</fullName>
    </submittedName>
</protein>
<evidence type="ECO:0000313" key="1">
    <source>
        <dbReference type="EMBL" id="GGK61346.1"/>
    </source>
</evidence>
<evidence type="ECO:0000313" key="2">
    <source>
        <dbReference type="Proteomes" id="UP000645217"/>
    </source>
</evidence>
<dbReference type="AlphaFoldDB" id="A0A917QP47"/>
<organism evidence="1 2">
    <name type="scientific">Sphaerisporangium melleum</name>
    <dbReference type="NCBI Taxonomy" id="321316"/>
    <lineage>
        <taxon>Bacteria</taxon>
        <taxon>Bacillati</taxon>
        <taxon>Actinomycetota</taxon>
        <taxon>Actinomycetes</taxon>
        <taxon>Streptosporangiales</taxon>
        <taxon>Streptosporangiaceae</taxon>
        <taxon>Sphaerisporangium</taxon>
    </lineage>
</organism>
<gene>
    <name evidence="1" type="ORF">GCM10007964_00590</name>
</gene>